<evidence type="ECO:0000313" key="1">
    <source>
        <dbReference type="EMBL" id="PAL23776.1"/>
    </source>
</evidence>
<evidence type="ECO:0000313" key="2">
    <source>
        <dbReference type="Proteomes" id="UP000216033"/>
    </source>
</evidence>
<name>A0A270BI19_9PROT</name>
<gene>
    <name evidence="1" type="ORF">B9K05_09620</name>
</gene>
<reference evidence="1 2" key="1">
    <citation type="submission" date="2017-04" db="EMBL/GenBank/DDBJ databases">
        <title>Kefir bacterial isolates.</title>
        <authorList>
            <person name="Kim Y."/>
            <person name="Blasche S."/>
            <person name="Patil K.R."/>
        </authorList>
    </citation>
    <scope>NUCLEOTIDE SEQUENCE [LARGE SCALE GENOMIC DNA]</scope>
    <source>
        <strain evidence="1 2">KR-2</strain>
    </source>
</reference>
<sequence>MQPSLREPWAWRAWCARAARGFLFRFLSISELKQAEPCIKSITKNVYFKGKKAGKTSHLERQYPYKWQKTAIHTFKVIHLFSAGVTARTNKVYHF</sequence>
<accession>A0A270BI19</accession>
<keyword evidence="2" id="KW-1185">Reference proteome</keyword>
<proteinExistence type="predicted"/>
<comment type="caution">
    <text evidence="1">The sequence shown here is derived from an EMBL/GenBank/DDBJ whole genome shotgun (WGS) entry which is preliminary data.</text>
</comment>
<dbReference type="EMBL" id="NDFP01000010">
    <property type="protein sequence ID" value="PAL23776.1"/>
    <property type="molecule type" value="Genomic_DNA"/>
</dbReference>
<organism evidence="1 2">
    <name type="scientific">Acetobacter syzygii</name>
    <dbReference type="NCBI Taxonomy" id="146476"/>
    <lineage>
        <taxon>Bacteria</taxon>
        <taxon>Pseudomonadati</taxon>
        <taxon>Pseudomonadota</taxon>
        <taxon>Alphaproteobacteria</taxon>
        <taxon>Acetobacterales</taxon>
        <taxon>Acetobacteraceae</taxon>
        <taxon>Acetobacter</taxon>
    </lineage>
</organism>
<protein>
    <submittedName>
        <fullName evidence="1">Uncharacterized protein</fullName>
    </submittedName>
</protein>
<dbReference type="Proteomes" id="UP000216033">
    <property type="component" value="Unassembled WGS sequence"/>
</dbReference>
<dbReference type="AlphaFoldDB" id="A0A270BI19"/>